<organism evidence="2">
    <name type="scientific">Tanacetum cinerariifolium</name>
    <name type="common">Dalmatian daisy</name>
    <name type="synonym">Chrysanthemum cinerariifolium</name>
    <dbReference type="NCBI Taxonomy" id="118510"/>
    <lineage>
        <taxon>Eukaryota</taxon>
        <taxon>Viridiplantae</taxon>
        <taxon>Streptophyta</taxon>
        <taxon>Embryophyta</taxon>
        <taxon>Tracheophyta</taxon>
        <taxon>Spermatophyta</taxon>
        <taxon>Magnoliopsida</taxon>
        <taxon>eudicotyledons</taxon>
        <taxon>Gunneridae</taxon>
        <taxon>Pentapetalae</taxon>
        <taxon>asterids</taxon>
        <taxon>campanulids</taxon>
        <taxon>Asterales</taxon>
        <taxon>Asteraceae</taxon>
        <taxon>Asteroideae</taxon>
        <taxon>Anthemideae</taxon>
        <taxon>Anthemidinae</taxon>
        <taxon>Tanacetum</taxon>
    </lineage>
</organism>
<proteinExistence type="predicted"/>
<reference evidence="2" key="1">
    <citation type="journal article" date="2019" name="Sci. Rep.">
        <title>Draft genome of Tanacetum cinerariifolium, the natural source of mosquito coil.</title>
        <authorList>
            <person name="Yamashiro T."/>
            <person name="Shiraishi A."/>
            <person name="Satake H."/>
            <person name="Nakayama K."/>
        </authorList>
    </citation>
    <scope>NUCLEOTIDE SEQUENCE</scope>
</reference>
<sequence length="126" mass="14650">MMRIKMKNTPLDQTEGPRDEEKEKSQSQQALQRKRRPRPLASLLKGPNLIKRLQASLHHQRSQEASQHPEWFQQQKKPPAPDRSWNKNLLATHGSIQPWISDLAKQADSRSSFNELMDTHVDFSAF</sequence>
<dbReference type="EMBL" id="BKCJ011294774">
    <property type="protein sequence ID" value="GFD16649.1"/>
    <property type="molecule type" value="Genomic_DNA"/>
</dbReference>
<feature type="region of interest" description="Disordered" evidence="1">
    <location>
        <begin position="1"/>
        <end position="89"/>
    </location>
</feature>
<feature type="non-terminal residue" evidence="2">
    <location>
        <position position="126"/>
    </location>
</feature>
<gene>
    <name evidence="2" type="ORF">Tci_888618</name>
</gene>
<comment type="caution">
    <text evidence="2">The sequence shown here is derived from an EMBL/GenBank/DDBJ whole genome shotgun (WGS) entry which is preliminary data.</text>
</comment>
<evidence type="ECO:0000256" key="1">
    <source>
        <dbReference type="SAM" id="MobiDB-lite"/>
    </source>
</evidence>
<evidence type="ECO:0000313" key="2">
    <source>
        <dbReference type="EMBL" id="GFD16649.1"/>
    </source>
</evidence>
<feature type="compositionally biased region" description="Basic and acidic residues" evidence="1">
    <location>
        <begin position="15"/>
        <end position="25"/>
    </location>
</feature>
<dbReference type="AlphaFoldDB" id="A0A699U5I8"/>
<name>A0A699U5I8_TANCI</name>
<protein>
    <submittedName>
        <fullName evidence="2">Uncharacterized protein</fullName>
    </submittedName>
</protein>
<accession>A0A699U5I8</accession>